<keyword evidence="4 9" id="KW-0812">Transmembrane</keyword>
<keyword evidence="8 9" id="KW-0472">Membrane</keyword>
<reference evidence="12 13" key="1">
    <citation type="submission" date="2022-11" db="UniProtKB">
        <authorList>
            <consortium name="WormBaseParasite"/>
        </authorList>
    </citation>
    <scope>IDENTIFICATION</scope>
</reference>
<dbReference type="InterPro" id="IPR023395">
    <property type="entry name" value="MCP_dom_sf"/>
</dbReference>
<dbReference type="FunFam" id="1.50.40.10:FF:000087">
    <property type="entry name" value="SLC (SoLute Carrier) homolog"/>
    <property type="match status" value="1"/>
</dbReference>
<dbReference type="PANTHER" id="PTHR45624">
    <property type="entry name" value="MITOCHONDRIAL BASIC AMINO ACIDS TRANSPORTER-RELATED"/>
    <property type="match status" value="1"/>
</dbReference>
<evidence type="ECO:0000256" key="4">
    <source>
        <dbReference type="ARBA" id="ARBA00022692"/>
    </source>
</evidence>
<dbReference type="PROSITE" id="PS50920">
    <property type="entry name" value="SOLCAR"/>
    <property type="match status" value="2"/>
</dbReference>
<organism evidence="11 13">
    <name type="scientific">Plectus sambesii</name>
    <dbReference type="NCBI Taxonomy" id="2011161"/>
    <lineage>
        <taxon>Eukaryota</taxon>
        <taxon>Metazoa</taxon>
        <taxon>Ecdysozoa</taxon>
        <taxon>Nematoda</taxon>
        <taxon>Chromadorea</taxon>
        <taxon>Plectida</taxon>
        <taxon>Plectina</taxon>
        <taxon>Plectoidea</taxon>
        <taxon>Plectidae</taxon>
        <taxon>Plectus</taxon>
    </lineage>
</organism>
<evidence type="ECO:0000256" key="2">
    <source>
        <dbReference type="ARBA" id="ARBA00006375"/>
    </source>
</evidence>
<keyword evidence="3 10" id="KW-0813">Transport</keyword>
<evidence type="ECO:0000313" key="12">
    <source>
        <dbReference type="WBParaSite" id="PSAMB.scaffold3308size18819.g21036.t1"/>
    </source>
</evidence>
<evidence type="ECO:0000256" key="9">
    <source>
        <dbReference type="PROSITE-ProRule" id="PRU00282"/>
    </source>
</evidence>
<evidence type="ECO:0000256" key="7">
    <source>
        <dbReference type="ARBA" id="ARBA00023128"/>
    </source>
</evidence>
<keyword evidence="7" id="KW-0496">Mitochondrion</keyword>
<protein>
    <submittedName>
        <fullName evidence="12 13">Uncharacterized protein</fullName>
    </submittedName>
</protein>
<dbReference type="Pfam" id="PF00153">
    <property type="entry name" value="Mito_carr"/>
    <property type="match status" value="2"/>
</dbReference>
<dbReference type="PANTHER" id="PTHR45624:SF61">
    <property type="entry name" value="MITOCHONDRIAL BASIC AMINO ACIDS TRANSPORTER"/>
    <property type="match status" value="1"/>
</dbReference>
<comment type="similarity">
    <text evidence="2 10">Belongs to the mitochondrial carrier (TC 2.A.29) family.</text>
</comment>
<dbReference type="SUPFAM" id="SSF103506">
    <property type="entry name" value="Mitochondrial carrier"/>
    <property type="match status" value="1"/>
</dbReference>
<dbReference type="AlphaFoldDB" id="A0A914WNM3"/>
<dbReference type="GO" id="GO:0031966">
    <property type="term" value="C:mitochondrial membrane"/>
    <property type="evidence" value="ECO:0007669"/>
    <property type="project" value="UniProtKB-SubCell"/>
</dbReference>
<name>A0A914WNM3_9BILA</name>
<dbReference type="Gene3D" id="1.50.40.10">
    <property type="entry name" value="Mitochondrial carrier domain"/>
    <property type="match status" value="1"/>
</dbReference>
<sequence length="202" mass="21602">MAAMIDFVAGCFGGAAGVLAGHPLDTIKVRLQTQSDGKYRGTWHCFKSIVKNESALGLYKGMSSPLASLALVNAIVFGVHGNVVKLFSDTTSLTAHFAAGCAAGFAQSFIASPTELLKLRMQVQVDAASTLFKSPLECARHVVRQSGYRPLMRGMLITHVRDCPAFGIYFASYEYMARNMSKDGTMEALTSGQLLLAGGKLI</sequence>
<comment type="subcellular location">
    <subcellularLocation>
        <location evidence="1">Mitochondrion membrane</location>
        <topology evidence="1">Multi-pass membrane protein</topology>
    </subcellularLocation>
</comment>
<evidence type="ECO:0000256" key="8">
    <source>
        <dbReference type="ARBA" id="ARBA00023136"/>
    </source>
</evidence>
<dbReference type="WBParaSite" id="PSAMB.scaffold469size50147.g6140.t1">
    <property type="protein sequence ID" value="PSAMB.scaffold469size50147.g6140.t1"/>
    <property type="gene ID" value="PSAMB.scaffold469size50147.g6140"/>
</dbReference>
<dbReference type="GO" id="GO:1990575">
    <property type="term" value="P:mitochondrial L-ornithine transmembrane transport"/>
    <property type="evidence" value="ECO:0007669"/>
    <property type="project" value="TreeGrafter"/>
</dbReference>
<evidence type="ECO:0000256" key="10">
    <source>
        <dbReference type="RuleBase" id="RU000488"/>
    </source>
</evidence>
<dbReference type="WBParaSite" id="PSAMB.scaffold3308size18819.g21036.t1">
    <property type="protein sequence ID" value="PSAMB.scaffold3308size18819.g21036.t1"/>
    <property type="gene ID" value="PSAMB.scaffold3308size18819.g21036"/>
</dbReference>
<dbReference type="GO" id="GO:0005289">
    <property type="term" value="F:high-affinity L-arginine transmembrane transporter activity"/>
    <property type="evidence" value="ECO:0007669"/>
    <property type="project" value="TreeGrafter"/>
</dbReference>
<dbReference type="Proteomes" id="UP000887566">
    <property type="component" value="Unplaced"/>
</dbReference>
<keyword evidence="6" id="KW-1133">Transmembrane helix</keyword>
<keyword evidence="11" id="KW-1185">Reference proteome</keyword>
<dbReference type="InterPro" id="IPR050567">
    <property type="entry name" value="Mitochondrial_Carrier"/>
</dbReference>
<evidence type="ECO:0000313" key="11">
    <source>
        <dbReference type="Proteomes" id="UP000887566"/>
    </source>
</evidence>
<keyword evidence="5" id="KW-0677">Repeat</keyword>
<evidence type="ECO:0000256" key="1">
    <source>
        <dbReference type="ARBA" id="ARBA00004225"/>
    </source>
</evidence>
<evidence type="ECO:0000256" key="3">
    <source>
        <dbReference type="ARBA" id="ARBA00022448"/>
    </source>
</evidence>
<accession>A0A914WNM3</accession>
<proteinExistence type="inferred from homology"/>
<feature type="repeat" description="Solcar" evidence="9">
    <location>
        <begin position="1"/>
        <end position="86"/>
    </location>
</feature>
<dbReference type="InterPro" id="IPR018108">
    <property type="entry name" value="MCP_transmembrane"/>
</dbReference>
<evidence type="ECO:0000256" key="6">
    <source>
        <dbReference type="ARBA" id="ARBA00022989"/>
    </source>
</evidence>
<evidence type="ECO:0000313" key="13">
    <source>
        <dbReference type="WBParaSite" id="PSAMB.scaffold469size50147.g6140.t1"/>
    </source>
</evidence>
<feature type="repeat" description="Solcar" evidence="9">
    <location>
        <begin position="91"/>
        <end position="179"/>
    </location>
</feature>
<evidence type="ECO:0000256" key="5">
    <source>
        <dbReference type="ARBA" id="ARBA00022737"/>
    </source>
</evidence>